<name>A0ABQ7QU96_PLUXY</name>
<keyword evidence="3" id="KW-1185">Reference proteome</keyword>
<comment type="caution">
    <text evidence="2">The sequence shown here is derived from an EMBL/GenBank/DDBJ whole genome shotgun (WGS) entry which is preliminary data.</text>
</comment>
<evidence type="ECO:0000313" key="2">
    <source>
        <dbReference type="EMBL" id="KAG7308615.1"/>
    </source>
</evidence>
<protein>
    <submittedName>
        <fullName evidence="2">Uncharacterized protein</fullName>
    </submittedName>
</protein>
<gene>
    <name evidence="2" type="ORF">JYU34_005836</name>
</gene>
<reference evidence="2 3" key="1">
    <citation type="submission" date="2021-06" db="EMBL/GenBank/DDBJ databases">
        <title>A haploid diamondback moth (Plutella xylostella L.) genome assembly resolves 31 chromosomes and identifies a diamide resistance mutation.</title>
        <authorList>
            <person name="Ward C.M."/>
            <person name="Perry K.D."/>
            <person name="Baker G."/>
            <person name="Powis K."/>
            <person name="Heckel D.G."/>
            <person name="Baxter S.W."/>
        </authorList>
    </citation>
    <scope>NUCLEOTIDE SEQUENCE [LARGE SCALE GENOMIC DNA]</scope>
    <source>
        <strain evidence="2 3">LV</strain>
        <tissue evidence="2">Single pupa</tissue>
    </source>
</reference>
<evidence type="ECO:0000256" key="1">
    <source>
        <dbReference type="SAM" id="MobiDB-lite"/>
    </source>
</evidence>
<evidence type="ECO:0000313" key="3">
    <source>
        <dbReference type="Proteomes" id="UP000823941"/>
    </source>
</evidence>
<sequence>MSHRYHTSPQSPNPKVANSRGRSVALSRTVIRRARPPRPQLSRAPPRGTPPAPSTHSEGLSLCCIPPAVDDCGTFLLSDSAAWRACRTRRLLFHIRSLGKECWPIALRVSSPVADRAPVSCLSLGPAAPAPAVLEVAANREPIDSHLSPTACNLRLALILY</sequence>
<dbReference type="EMBL" id="JAHIBW010000008">
    <property type="protein sequence ID" value="KAG7308615.1"/>
    <property type="molecule type" value="Genomic_DNA"/>
</dbReference>
<accession>A0ABQ7QU96</accession>
<organism evidence="2 3">
    <name type="scientific">Plutella xylostella</name>
    <name type="common">Diamondback moth</name>
    <name type="synonym">Plutella maculipennis</name>
    <dbReference type="NCBI Taxonomy" id="51655"/>
    <lineage>
        <taxon>Eukaryota</taxon>
        <taxon>Metazoa</taxon>
        <taxon>Ecdysozoa</taxon>
        <taxon>Arthropoda</taxon>
        <taxon>Hexapoda</taxon>
        <taxon>Insecta</taxon>
        <taxon>Pterygota</taxon>
        <taxon>Neoptera</taxon>
        <taxon>Endopterygota</taxon>
        <taxon>Lepidoptera</taxon>
        <taxon>Glossata</taxon>
        <taxon>Ditrysia</taxon>
        <taxon>Yponomeutoidea</taxon>
        <taxon>Plutellidae</taxon>
        <taxon>Plutella</taxon>
    </lineage>
</organism>
<proteinExistence type="predicted"/>
<dbReference type="Proteomes" id="UP000823941">
    <property type="component" value="Chromosome 8"/>
</dbReference>
<feature type="region of interest" description="Disordered" evidence="1">
    <location>
        <begin position="1"/>
        <end position="56"/>
    </location>
</feature>